<sequence>MGMFSRFKKKVQAMDDQSLVNLSRSTRLKRDTANVGSAVAVVAALPSGGISLFQTIYTGPRGWWYGKKNRIANQILGCRGLPIPARTKRDYIIPATVGLVAGSLGAGADAVAGSLGGAVPDAMHAISIDEWVNQAGQAGLETTGNHVATIANPEFVGELTGDAYHDAYEPDDLAEHAQNGIQHLAKTASTILPGGAPLLSQQTANIAGQTVAAVAIGELAGKAIEETAPRRRPVKS</sequence>
<protein>
    <submittedName>
        <fullName evidence="1">Uncharacterized protein</fullName>
    </submittedName>
</protein>
<dbReference type="Proteomes" id="UP000663843">
    <property type="component" value="Unassembled WGS sequence"/>
</dbReference>
<evidence type="ECO:0000313" key="1">
    <source>
        <dbReference type="EMBL" id="CAE6476532.1"/>
    </source>
</evidence>
<name>A0A8H3CCH6_9AGAM</name>
<evidence type="ECO:0000313" key="2">
    <source>
        <dbReference type="Proteomes" id="UP000663843"/>
    </source>
</evidence>
<organism evidence="1 2">
    <name type="scientific">Rhizoctonia solani</name>
    <dbReference type="NCBI Taxonomy" id="456999"/>
    <lineage>
        <taxon>Eukaryota</taxon>
        <taxon>Fungi</taxon>
        <taxon>Dikarya</taxon>
        <taxon>Basidiomycota</taxon>
        <taxon>Agaricomycotina</taxon>
        <taxon>Agaricomycetes</taxon>
        <taxon>Cantharellales</taxon>
        <taxon>Ceratobasidiaceae</taxon>
        <taxon>Rhizoctonia</taxon>
    </lineage>
</organism>
<comment type="caution">
    <text evidence="1">The sequence shown here is derived from an EMBL/GenBank/DDBJ whole genome shotgun (WGS) entry which is preliminary data.</text>
</comment>
<dbReference type="AlphaFoldDB" id="A0A8H3CCH6"/>
<accession>A0A8H3CCH6</accession>
<reference evidence="1" key="1">
    <citation type="submission" date="2021-01" db="EMBL/GenBank/DDBJ databases">
        <authorList>
            <person name="Kaushik A."/>
        </authorList>
    </citation>
    <scope>NUCLEOTIDE SEQUENCE</scope>
    <source>
        <strain evidence="1">AG2-2IIIB</strain>
    </source>
</reference>
<proteinExistence type="predicted"/>
<gene>
    <name evidence="1" type="ORF">RDB_LOCUS112760</name>
</gene>
<dbReference type="EMBL" id="CAJMWT010003671">
    <property type="protein sequence ID" value="CAE6476532.1"/>
    <property type="molecule type" value="Genomic_DNA"/>
</dbReference>